<dbReference type="Gene3D" id="3.10.10.10">
    <property type="entry name" value="HIV Type 1 Reverse Transcriptase, subunit A, domain 1"/>
    <property type="match status" value="1"/>
</dbReference>
<dbReference type="InterPro" id="IPR021109">
    <property type="entry name" value="Peptidase_aspartic_dom_sf"/>
</dbReference>
<comment type="caution">
    <text evidence="10">The sequence shown here is derived from an EMBL/GenBank/DDBJ whole genome shotgun (WGS) entry which is preliminary data.</text>
</comment>
<dbReference type="InterPro" id="IPR001878">
    <property type="entry name" value="Znf_CCHC"/>
</dbReference>
<keyword evidence="7" id="KW-0479">Metal-binding</keyword>
<evidence type="ECO:0000256" key="4">
    <source>
        <dbReference type="ARBA" id="ARBA00022759"/>
    </source>
</evidence>
<keyword evidence="4" id="KW-0255">Endonuclease</keyword>
<feature type="compositionally biased region" description="Low complexity" evidence="8">
    <location>
        <begin position="267"/>
        <end position="285"/>
    </location>
</feature>
<dbReference type="InterPro" id="IPR050951">
    <property type="entry name" value="Retrovirus_Pol_polyprotein"/>
</dbReference>
<dbReference type="InterPro" id="IPR043502">
    <property type="entry name" value="DNA/RNA_pol_sf"/>
</dbReference>
<dbReference type="Proteomes" id="UP001151760">
    <property type="component" value="Unassembled WGS sequence"/>
</dbReference>
<keyword evidence="2" id="KW-0548">Nucleotidyltransferase</keyword>
<evidence type="ECO:0000256" key="8">
    <source>
        <dbReference type="SAM" id="MobiDB-lite"/>
    </source>
</evidence>
<evidence type="ECO:0000256" key="5">
    <source>
        <dbReference type="ARBA" id="ARBA00022801"/>
    </source>
</evidence>
<dbReference type="Pfam" id="PF17921">
    <property type="entry name" value="Integrase_H2C2"/>
    <property type="match status" value="1"/>
</dbReference>
<dbReference type="Pfam" id="PF17917">
    <property type="entry name" value="RT_RNaseH"/>
    <property type="match status" value="1"/>
</dbReference>
<evidence type="ECO:0000313" key="11">
    <source>
        <dbReference type="Proteomes" id="UP001151760"/>
    </source>
</evidence>
<feature type="compositionally biased region" description="Basic and acidic residues" evidence="8">
    <location>
        <begin position="675"/>
        <end position="688"/>
    </location>
</feature>
<dbReference type="SUPFAM" id="SSF50630">
    <property type="entry name" value="Acid proteases"/>
    <property type="match status" value="1"/>
</dbReference>
<gene>
    <name evidence="10" type="ORF">Tco_1044299</name>
</gene>
<dbReference type="EMBL" id="BQNB010018723">
    <property type="protein sequence ID" value="GJT77574.1"/>
    <property type="molecule type" value="Genomic_DNA"/>
</dbReference>
<dbReference type="PANTHER" id="PTHR37984">
    <property type="entry name" value="PROTEIN CBG26694"/>
    <property type="match status" value="1"/>
</dbReference>
<dbReference type="PROSITE" id="PS50158">
    <property type="entry name" value="ZF_CCHC"/>
    <property type="match status" value="1"/>
</dbReference>
<protein>
    <submittedName>
        <fullName evidence="10">Reverse transcriptase domain-containing protein</fullName>
    </submittedName>
</protein>
<reference evidence="10" key="2">
    <citation type="submission" date="2022-01" db="EMBL/GenBank/DDBJ databases">
        <authorList>
            <person name="Yamashiro T."/>
            <person name="Shiraishi A."/>
            <person name="Satake H."/>
            <person name="Nakayama K."/>
        </authorList>
    </citation>
    <scope>NUCLEOTIDE SEQUENCE</scope>
</reference>
<name>A0ABQ5GQ26_9ASTR</name>
<feature type="compositionally biased region" description="Low complexity" evidence="8">
    <location>
        <begin position="540"/>
        <end position="551"/>
    </location>
</feature>
<keyword evidence="1" id="KW-0808">Transferase</keyword>
<feature type="compositionally biased region" description="Low complexity" evidence="8">
    <location>
        <begin position="196"/>
        <end position="218"/>
    </location>
</feature>
<feature type="region of interest" description="Disordered" evidence="8">
    <location>
        <begin position="540"/>
        <end position="576"/>
    </location>
</feature>
<dbReference type="CDD" id="cd00303">
    <property type="entry name" value="retropepsin_like"/>
    <property type="match status" value="1"/>
</dbReference>
<evidence type="ECO:0000256" key="3">
    <source>
        <dbReference type="ARBA" id="ARBA00022722"/>
    </source>
</evidence>
<dbReference type="Gene3D" id="2.40.70.10">
    <property type="entry name" value="Acid Proteases"/>
    <property type="match status" value="1"/>
</dbReference>
<proteinExistence type="predicted"/>
<keyword evidence="7" id="KW-0863">Zinc-finger</keyword>
<evidence type="ECO:0000313" key="10">
    <source>
        <dbReference type="EMBL" id="GJT77574.1"/>
    </source>
</evidence>
<evidence type="ECO:0000259" key="9">
    <source>
        <dbReference type="PROSITE" id="PS50158"/>
    </source>
</evidence>
<keyword evidence="7" id="KW-0862">Zinc</keyword>
<dbReference type="Pfam" id="PF08284">
    <property type="entry name" value="RVP_2"/>
    <property type="match status" value="1"/>
</dbReference>
<keyword evidence="3" id="KW-0540">Nuclease</keyword>
<reference evidence="10" key="1">
    <citation type="journal article" date="2022" name="Int. J. Mol. Sci.">
        <title>Draft Genome of Tanacetum Coccineum: Genomic Comparison of Closely Related Tanacetum-Family Plants.</title>
        <authorList>
            <person name="Yamashiro T."/>
            <person name="Shiraishi A."/>
            <person name="Nakayama K."/>
            <person name="Satake H."/>
        </authorList>
    </citation>
    <scope>NUCLEOTIDE SEQUENCE</scope>
</reference>
<keyword evidence="5" id="KW-0378">Hydrolase</keyword>
<organism evidence="10 11">
    <name type="scientific">Tanacetum coccineum</name>
    <dbReference type="NCBI Taxonomy" id="301880"/>
    <lineage>
        <taxon>Eukaryota</taxon>
        <taxon>Viridiplantae</taxon>
        <taxon>Streptophyta</taxon>
        <taxon>Embryophyta</taxon>
        <taxon>Tracheophyta</taxon>
        <taxon>Spermatophyta</taxon>
        <taxon>Magnoliopsida</taxon>
        <taxon>eudicotyledons</taxon>
        <taxon>Gunneridae</taxon>
        <taxon>Pentapetalae</taxon>
        <taxon>asterids</taxon>
        <taxon>campanulids</taxon>
        <taxon>Asterales</taxon>
        <taxon>Asteraceae</taxon>
        <taxon>Asteroideae</taxon>
        <taxon>Anthemideae</taxon>
        <taxon>Anthemidinae</taxon>
        <taxon>Tanacetum</taxon>
    </lineage>
</organism>
<dbReference type="PANTHER" id="PTHR37984:SF5">
    <property type="entry name" value="PROTEIN NYNRIN-LIKE"/>
    <property type="match status" value="1"/>
</dbReference>
<feature type="domain" description="CCHC-type" evidence="9">
    <location>
        <begin position="739"/>
        <end position="754"/>
    </location>
</feature>
<feature type="region of interest" description="Disordered" evidence="8">
    <location>
        <begin position="267"/>
        <end position="297"/>
    </location>
</feature>
<feature type="region of interest" description="Disordered" evidence="8">
    <location>
        <begin position="675"/>
        <end position="702"/>
    </location>
</feature>
<feature type="region of interest" description="Disordered" evidence="8">
    <location>
        <begin position="193"/>
        <end position="225"/>
    </location>
</feature>
<dbReference type="CDD" id="cd09274">
    <property type="entry name" value="RNase_HI_RT_Ty3"/>
    <property type="match status" value="1"/>
</dbReference>
<sequence>MAAPVISISSDVLVESVGSSFPRVILIDSISVKVPVAPEVGAAAVVSPAAVLELDTHSSSDADPSESSPPPVSVAPMVSPLLCSDDSESDTEIPERHVSPTTSIPEIPNAPILPAPSAIVAPSSKYLLAPVVAPPGIRRRRAILIRPGEDIPIGRLYRTHPGGPCRALTARKLVRPLPSHRLALRYTSHHLDHFTSGSSSSHSSSDHSSSGHYISGHSLSRHTPLDTTDADLSTLPRFVHPSLAKTPRCSEAYLCWRSAPLSIMYPPTTSESSAGDSSSESSVGPSRKRCRSPAATVTSSIRATRALVPSRADLIPPRKRFRDSISLEDSVEEDIDTDVLEDIEADATAVKVAVDRDVVTGIDAGIDLEVDVGVDVEDEVEDEVESSDRGTMEIPLQRIEDIKTGQRELVSRSLIAGGEKASLLDQVAFLERSNARLRGTMMMEKARADRRLETFAVRRLGFVHDVVYGRWANSRTSSCFDSLAYSSLLLFTCSGKTCSINMTITRSCMTPKAIKELVNRRVEEALAAYEATHAANALEAKNQSQNSSNGDNGNGGNGNGENGNGGNENPNENNRDARPVARECTYQDFLKFQPLNFKGTEGVVGLAGGLRRWKQCSISAIRTIRAEAAFSMSWKELMKLMAKVYCPRNEIQKMESELQQLMDQKLKGYAVKNAENKRRLEVNQRDNRGQQPPFKRPNVRGQNVARAYTAGNNEKNRIMDRCLSATNRGQVVNQKVVTCFECGRQTHYRSDCTKLKDQNRGNKVGNKNGVGKARGNAYVLGGGDANPESNVIKGTFLLNNHYASMIFDLGADRSFVSTTFSTLLDVTPDTLDVSYAVELADGRISKTNTVLRGCTLGLLGHPFNIDLMPVELGSFDVIIGMDWLANHHAMIVCDEKIVRIPYGDKVLIIQGCPIFLAQVTKKETEDKSEQKRLEDVPTIRDFLEVFLEDLPGLPPTRQVEFQIDLVPDLKSGYHQLRVREEDIPKTAFRTRYDHYEFRVMPFRLTNAPTSKEEHAKHLKLILELLKKEKFEGIHVDPTKIDSIKDWALPKTLIEIRQFLGSENFVVYCDASHKGLGAVLMQREKVIAYASRQLKIYEKNYTTHDLELGAVVFALKIWLELLSDYDCEIHYHPGKANVVADALSRKEQNKTLRVRALVLTIDLNLPAQILNAQVEAKKEENFGTEDLCGMIKKLEQRTDGTLCLNGRSWIPCRGNLRELIMHESHKSKYSIHPGSDKMYQDLKKLYWWPNMKAEIATYVSKCLTCAKVKAECQKPSGLLVQPVIPVWK</sequence>
<dbReference type="InterPro" id="IPR041373">
    <property type="entry name" value="RT_RNaseH"/>
</dbReference>
<dbReference type="SUPFAM" id="SSF56672">
    <property type="entry name" value="DNA/RNA polymerases"/>
    <property type="match status" value="1"/>
</dbReference>
<accession>A0ABQ5GQ26</accession>
<evidence type="ECO:0000256" key="7">
    <source>
        <dbReference type="PROSITE-ProRule" id="PRU00047"/>
    </source>
</evidence>
<feature type="region of interest" description="Disordered" evidence="8">
    <location>
        <begin position="55"/>
        <end position="109"/>
    </location>
</feature>
<keyword evidence="11" id="KW-1185">Reference proteome</keyword>
<feature type="compositionally biased region" description="Gly residues" evidence="8">
    <location>
        <begin position="552"/>
        <end position="566"/>
    </location>
</feature>
<evidence type="ECO:0000256" key="1">
    <source>
        <dbReference type="ARBA" id="ARBA00022679"/>
    </source>
</evidence>
<evidence type="ECO:0000256" key="6">
    <source>
        <dbReference type="ARBA" id="ARBA00022918"/>
    </source>
</evidence>
<dbReference type="GO" id="GO:0003964">
    <property type="term" value="F:RNA-directed DNA polymerase activity"/>
    <property type="evidence" value="ECO:0007669"/>
    <property type="project" value="UniProtKB-KW"/>
</dbReference>
<evidence type="ECO:0000256" key="2">
    <source>
        <dbReference type="ARBA" id="ARBA00022695"/>
    </source>
</evidence>
<dbReference type="Gene3D" id="1.10.340.70">
    <property type="match status" value="1"/>
</dbReference>
<keyword evidence="6 10" id="KW-0695">RNA-directed DNA polymerase</keyword>
<dbReference type="InterPro" id="IPR041588">
    <property type="entry name" value="Integrase_H2C2"/>
</dbReference>